<dbReference type="Gene3D" id="3.40.50.10190">
    <property type="entry name" value="BRCT domain"/>
    <property type="match status" value="1"/>
</dbReference>
<dbReference type="PROSITE" id="PS50172">
    <property type="entry name" value="BRCT"/>
    <property type="match status" value="1"/>
</dbReference>
<organism evidence="2 3">
    <name type="scientific">Rotaria magnacalcarata</name>
    <dbReference type="NCBI Taxonomy" id="392030"/>
    <lineage>
        <taxon>Eukaryota</taxon>
        <taxon>Metazoa</taxon>
        <taxon>Spiralia</taxon>
        <taxon>Gnathifera</taxon>
        <taxon>Rotifera</taxon>
        <taxon>Eurotatoria</taxon>
        <taxon>Bdelloidea</taxon>
        <taxon>Philodinida</taxon>
        <taxon>Philodinidae</taxon>
        <taxon>Rotaria</taxon>
    </lineage>
</organism>
<dbReference type="InterPro" id="IPR001357">
    <property type="entry name" value="BRCT_dom"/>
</dbReference>
<keyword evidence="3" id="KW-1185">Reference proteome</keyword>
<dbReference type="Proteomes" id="UP000663866">
    <property type="component" value="Unassembled WGS sequence"/>
</dbReference>
<dbReference type="InterPro" id="IPR036420">
    <property type="entry name" value="BRCT_dom_sf"/>
</dbReference>
<accession>A0A820VUA8</accession>
<evidence type="ECO:0000313" key="2">
    <source>
        <dbReference type="EMBL" id="CAF4506619.1"/>
    </source>
</evidence>
<name>A0A820VUA8_9BILA</name>
<evidence type="ECO:0000313" key="3">
    <source>
        <dbReference type="Proteomes" id="UP000663866"/>
    </source>
</evidence>
<protein>
    <recommendedName>
        <fullName evidence="1">BRCT domain-containing protein</fullName>
    </recommendedName>
</protein>
<reference evidence="2" key="1">
    <citation type="submission" date="2021-02" db="EMBL/GenBank/DDBJ databases">
        <authorList>
            <person name="Nowell W R."/>
        </authorList>
    </citation>
    <scope>NUCLEOTIDE SEQUENCE</scope>
</reference>
<sequence length="86" mass="9742">SKTELAALIHLCNGTLLNTLPIATPNDPSILTIVLCDKLLPFESSNQQRLLERSRANGVNYLSPEWVLESIVQFSLQPFDHYEEKF</sequence>
<gene>
    <name evidence="2" type="ORF">OVN521_LOCUS41069</name>
</gene>
<dbReference type="AlphaFoldDB" id="A0A820VUA8"/>
<evidence type="ECO:0000259" key="1">
    <source>
        <dbReference type="PROSITE" id="PS50172"/>
    </source>
</evidence>
<feature type="domain" description="BRCT" evidence="1">
    <location>
        <begin position="1"/>
        <end position="84"/>
    </location>
</feature>
<feature type="non-terminal residue" evidence="2">
    <location>
        <position position="1"/>
    </location>
</feature>
<dbReference type="SUPFAM" id="SSF52113">
    <property type="entry name" value="BRCT domain"/>
    <property type="match status" value="1"/>
</dbReference>
<dbReference type="EMBL" id="CAJOBG010054164">
    <property type="protein sequence ID" value="CAF4506619.1"/>
    <property type="molecule type" value="Genomic_DNA"/>
</dbReference>
<dbReference type="Pfam" id="PF16589">
    <property type="entry name" value="BRCT_2"/>
    <property type="match status" value="1"/>
</dbReference>
<proteinExistence type="predicted"/>
<comment type="caution">
    <text evidence="2">The sequence shown here is derived from an EMBL/GenBank/DDBJ whole genome shotgun (WGS) entry which is preliminary data.</text>
</comment>